<reference evidence="4 5" key="1">
    <citation type="journal article" date="2016" name="Genome Announc.">
        <title>Draft Genome Sequence of 'Halomonas chromatireducens' Strain AGD 8-3, a Haloalkaliphilic Chromate- and Selenite-Reducing Gammaproteobacterium.</title>
        <authorList>
            <person name="Sharko F.S."/>
            <person name="Shapovalova A.A."/>
            <person name="Tsygankova S.V."/>
            <person name="Komova A.V."/>
            <person name="Boulygina E.S."/>
            <person name="Teslyuk A.B."/>
            <person name="Gotovtsev P.M."/>
            <person name="Namsaraev Z.B."/>
            <person name="Khijniak T.V."/>
            <person name="Nedoluzhko A.V."/>
            <person name="Vasilov R.G."/>
        </authorList>
    </citation>
    <scope>NUCLEOTIDE SEQUENCE [LARGE SCALE GENOMIC DNA]</scope>
    <source>
        <strain evidence="4 5">AGD 8-3</strain>
    </source>
</reference>
<dbReference type="STRING" id="507626.LOKO_00491"/>
<reference evidence="4 5" key="2">
    <citation type="submission" date="2016-02" db="EMBL/GenBank/DDBJ databases">
        <authorList>
            <person name="Wen L."/>
            <person name="He K."/>
            <person name="Yang H."/>
        </authorList>
    </citation>
    <scope>NUCLEOTIDE SEQUENCE [LARGE SCALE GENOMIC DNA]</scope>
    <source>
        <strain evidence="4 5">AGD 8-3</strain>
    </source>
</reference>
<dbReference type="KEGG" id="hco:LOKO_00491"/>
<organism evidence="4 5">
    <name type="scientific">Halomonas chromatireducens</name>
    <dbReference type="NCBI Taxonomy" id="507626"/>
    <lineage>
        <taxon>Bacteria</taxon>
        <taxon>Pseudomonadati</taxon>
        <taxon>Pseudomonadota</taxon>
        <taxon>Gammaproteobacteria</taxon>
        <taxon>Oceanospirillales</taxon>
        <taxon>Halomonadaceae</taxon>
        <taxon>Halomonas</taxon>
    </lineage>
</organism>
<proteinExistence type="predicted"/>
<dbReference type="RefSeq" id="WP_066444612.1">
    <property type="nucleotide sequence ID" value="NZ_CP014226.1"/>
</dbReference>
<accession>A0A120JVL9</accession>
<feature type="coiled-coil region" evidence="1">
    <location>
        <begin position="53"/>
        <end position="84"/>
    </location>
</feature>
<evidence type="ECO:0000256" key="3">
    <source>
        <dbReference type="SAM" id="SignalP"/>
    </source>
</evidence>
<keyword evidence="3" id="KW-0732">Signal</keyword>
<feature type="signal peptide" evidence="3">
    <location>
        <begin position="1"/>
        <end position="25"/>
    </location>
</feature>
<dbReference type="AlphaFoldDB" id="A0A120JVL9"/>
<protein>
    <recommendedName>
        <fullName evidence="6">Zinc resistance-associated protein</fullName>
    </recommendedName>
</protein>
<evidence type="ECO:0000256" key="2">
    <source>
        <dbReference type="SAM" id="MobiDB-lite"/>
    </source>
</evidence>
<keyword evidence="1" id="KW-0175">Coiled coil</keyword>
<dbReference type="EMBL" id="CP014226">
    <property type="protein sequence ID" value="AMC99586.1"/>
    <property type="molecule type" value="Genomic_DNA"/>
</dbReference>
<sequence length="208" mass="24296">MKRSMSRTLLMPALLAVAIAPLSLAATAGQGDKGWSEQRQALFERAGLDEETRAALEEAHDEHRQALRELHQQHRERMDEILDEDEREALREAKREMRQEHHGERQGYGRQGFPQRLSTLVDSWDLSDEEREELTELRQSLYADMRELREQSFDSREERREAWQALRDEHQEALGEVLSEEQIEAMKAMMQPQGHKGHGKAHGQKHDR</sequence>
<feature type="chain" id="PRO_5007167035" description="Zinc resistance-associated protein" evidence="3">
    <location>
        <begin position="26"/>
        <end position="208"/>
    </location>
</feature>
<keyword evidence="5" id="KW-1185">Reference proteome</keyword>
<gene>
    <name evidence="4" type="ORF">LOKO_00491</name>
</gene>
<feature type="compositionally biased region" description="Basic residues" evidence="2">
    <location>
        <begin position="195"/>
        <end position="208"/>
    </location>
</feature>
<evidence type="ECO:0000256" key="1">
    <source>
        <dbReference type="SAM" id="Coils"/>
    </source>
</evidence>
<dbReference type="PATRIC" id="fig|507626.3.peg.488"/>
<evidence type="ECO:0000313" key="4">
    <source>
        <dbReference type="EMBL" id="AMC99586.1"/>
    </source>
</evidence>
<feature type="region of interest" description="Disordered" evidence="2">
    <location>
        <begin position="189"/>
        <end position="208"/>
    </location>
</feature>
<evidence type="ECO:0008006" key="6">
    <source>
        <dbReference type="Google" id="ProtNLM"/>
    </source>
</evidence>
<name>A0A120JVL9_9GAMM</name>
<dbReference type="Proteomes" id="UP000063387">
    <property type="component" value="Chromosome"/>
</dbReference>
<evidence type="ECO:0000313" key="5">
    <source>
        <dbReference type="Proteomes" id="UP000063387"/>
    </source>
</evidence>